<evidence type="ECO:0000256" key="2">
    <source>
        <dbReference type="SAM" id="Phobius"/>
    </source>
</evidence>
<sequence>MDMFKDVEASVKKSSRKKCERRRRKSTDETEAMFLHRFIWTAWEKAPQRSSSQFSNNLIEHFKGNLLILSFIKPVMRYPSPDDDMHDKIASMLAMMVAAATVAAVAAVFDGSVAAAATASALGPLLLLLFLPFLPGDDADDDDDDNNEDIDILKEKKHK</sequence>
<feature type="compositionally biased region" description="Acidic residues" evidence="1">
    <location>
        <begin position="138"/>
        <end position="150"/>
    </location>
</feature>
<reference evidence="4" key="1">
    <citation type="submission" date="2014-03" db="EMBL/GenBank/DDBJ databases">
        <authorList>
            <person name="Aksoy S."/>
            <person name="Warren W."/>
            <person name="Wilson R.K."/>
        </authorList>
    </citation>
    <scope>NUCLEOTIDE SEQUENCE [LARGE SCALE GENOMIC DNA]</scope>
    <source>
        <strain evidence="4">IAEA</strain>
    </source>
</reference>
<dbReference type="EnsemblMetazoa" id="GPAI008870-RA">
    <property type="protein sequence ID" value="GPAI008870-PA"/>
    <property type="gene ID" value="GPAI008870"/>
</dbReference>
<feature type="transmembrane region" description="Helical" evidence="2">
    <location>
        <begin position="116"/>
        <end position="134"/>
    </location>
</feature>
<accession>A0A1A9ZAP3</accession>
<keyword evidence="2" id="KW-0472">Membrane</keyword>
<feature type="region of interest" description="Disordered" evidence="1">
    <location>
        <begin position="138"/>
        <end position="159"/>
    </location>
</feature>
<protein>
    <submittedName>
        <fullName evidence="3">Uncharacterized protein</fullName>
    </submittedName>
</protein>
<keyword evidence="2" id="KW-1133">Transmembrane helix</keyword>
<keyword evidence="4" id="KW-1185">Reference proteome</keyword>
<dbReference type="Proteomes" id="UP000092445">
    <property type="component" value="Unassembled WGS sequence"/>
</dbReference>
<dbReference type="AlphaFoldDB" id="A0A1A9ZAP3"/>
<evidence type="ECO:0000313" key="4">
    <source>
        <dbReference type="Proteomes" id="UP000092445"/>
    </source>
</evidence>
<feature type="compositionally biased region" description="Basic and acidic residues" evidence="1">
    <location>
        <begin position="1"/>
        <end position="11"/>
    </location>
</feature>
<organism evidence="3 4">
    <name type="scientific">Glossina pallidipes</name>
    <name type="common">Tsetse fly</name>
    <dbReference type="NCBI Taxonomy" id="7398"/>
    <lineage>
        <taxon>Eukaryota</taxon>
        <taxon>Metazoa</taxon>
        <taxon>Ecdysozoa</taxon>
        <taxon>Arthropoda</taxon>
        <taxon>Hexapoda</taxon>
        <taxon>Insecta</taxon>
        <taxon>Pterygota</taxon>
        <taxon>Neoptera</taxon>
        <taxon>Endopterygota</taxon>
        <taxon>Diptera</taxon>
        <taxon>Brachycera</taxon>
        <taxon>Muscomorpha</taxon>
        <taxon>Hippoboscoidea</taxon>
        <taxon>Glossinidae</taxon>
        <taxon>Glossina</taxon>
    </lineage>
</organism>
<feature type="compositionally biased region" description="Basic residues" evidence="1">
    <location>
        <begin position="13"/>
        <end position="25"/>
    </location>
</feature>
<feature type="transmembrane region" description="Helical" evidence="2">
    <location>
        <begin position="89"/>
        <end position="109"/>
    </location>
</feature>
<proteinExistence type="predicted"/>
<evidence type="ECO:0000313" key="3">
    <source>
        <dbReference type="EnsemblMetazoa" id="GPAI008870-PA"/>
    </source>
</evidence>
<keyword evidence="2" id="KW-0812">Transmembrane</keyword>
<dbReference type="VEuPathDB" id="VectorBase:GPAI008870"/>
<reference evidence="3" key="2">
    <citation type="submission" date="2020-05" db="UniProtKB">
        <authorList>
            <consortium name="EnsemblMetazoa"/>
        </authorList>
    </citation>
    <scope>IDENTIFICATION</scope>
    <source>
        <strain evidence="3">IAEA</strain>
    </source>
</reference>
<feature type="region of interest" description="Disordered" evidence="1">
    <location>
        <begin position="1"/>
        <end position="26"/>
    </location>
</feature>
<evidence type="ECO:0000256" key="1">
    <source>
        <dbReference type="SAM" id="MobiDB-lite"/>
    </source>
</evidence>
<name>A0A1A9ZAP3_GLOPL</name>